<reference evidence="2 3" key="1">
    <citation type="submission" date="2019-11" db="EMBL/GenBank/DDBJ databases">
        <title>Whole genome sequence of Oryza granulata.</title>
        <authorList>
            <person name="Li W."/>
        </authorList>
    </citation>
    <scope>NUCLEOTIDE SEQUENCE [LARGE SCALE GENOMIC DNA]</scope>
    <source>
        <strain evidence="3">cv. Menghai</strain>
        <tissue evidence="2">Leaf</tissue>
    </source>
</reference>
<dbReference type="PANTHER" id="PTHR34710">
    <property type="entry name" value="OS03G0834100 PROTEIN"/>
    <property type="match status" value="1"/>
</dbReference>
<evidence type="ECO:0000313" key="2">
    <source>
        <dbReference type="EMBL" id="KAF0923992.1"/>
    </source>
</evidence>
<dbReference type="EMBL" id="SPHZ02000003">
    <property type="protein sequence ID" value="KAF0923992.1"/>
    <property type="molecule type" value="Genomic_DNA"/>
</dbReference>
<dbReference type="Pfam" id="PF12274">
    <property type="entry name" value="DUF3615"/>
    <property type="match status" value="1"/>
</dbReference>
<dbReference type="InterPro" id="IPR022059">
    <property type="entry name" value="DUF3615"/>
</dbReference>
<keyword evidence="3" id="KW-1185">Reference proteome</keyword>
<evidence type="ECO:0000259" key="1">
    <source>
        <dbReference type="Pfam" id="PF12274"/>
    </source>
</evidence>
<accession>A0A6G1EHW4</accession>
<feature type="domain" description="DUF3615" evidence="1">
    <location>
        <begin position="46"/>
        <end position="90"/>
    </location>
</feature>
<proteinExistence type="predicted"/>
<dbReference type="AlphaFoldDB" id="A0A6G1EHW4"/>
<protein>
    <recommendedName>
        <fullName evidence="1">DUF3615 domain-containing protein</fullName>
    </recommendedName>
</protein>
<evidence type="ECO:0000313" key="3">
    <source>
        <dbReference type="Proteomes" id="UP000479710"/>
    </source>
</evidence>
<dbReference type="Proteomes" id="UP000479710">
    <property type="component" value="Unassembled WGS sequence"/>
</dbReference>
<name>A0A6G1EHW4_9ORYZ</name>
<gene>
    <name evidence="2" type="ORF">E2562_008342</name>
</gene>
<sequence length="96" mass="10856">MQTPILAGLNTGSPTAWSRGSAATTLARRFQATGQRDFFIIGHGEEFDAVKPLMEACVRFRGQVWFHVNFWARCRKTKRIKCFLAEVHYKPPNGGD</sequence>
<dbReference type="PANTHER" id="PTHR34710:SF10">
    <property type="entry name" value="EXPRESSED PROTEIN"/>
    <property type="match status" value="1"/>
</dbReference>
<organism evidence="2 3">
    <name type="scientific">Oryza meyeriana var. granulata</name>
    <dbReference type="NCBI Taxonomy" id="110450"/>
    <lineage>
        <taxon>Eukaryota</taxon>
        <taxon>Viridiplantae</taxon>
        <taxon>Streptophyta</taxon>
        <taxon>Embryophyta</taxon>
        <taxon>Tracheophyta</taxon>
        <taxon>Spermatophyta</taxon>
        <taxon>Magnoliopsida</taxon>
        <taxon>Liliopsida</taxon>
        <taxon>Poales</taxon>
        <taxon>Poaceae</taxon>
        <taxon>BOP clade</taxon>
        <taxon>Oryzoideae</taxon>
        <taxon>Oryzeae</taxon>
        <taxon>Oryzinae</taxon>
        <taxon>Oryza</taxon>
        <taxon>Oryza meyeriana</taxon>
    </lineage>
</organism>
<dbReference type="OrthoDB" id="693786at2759"/>
<comment type="caution">
    <text evidence="2">The sequence shown here is derived from an EMBL/GenBank/DDBJ whole genome shotgun (WGS) entry which is preliminary data.</text>
</comment>